<dbReference type="RefSeq" id="WP_194842931.1">
    <property type="nucleotide sequence ID" value="NZ_JBHSQL010000006.1"/>
</dbReference>
<reference evidence="3" key="1">
    <citation type="journal article" date="2019" name="Int. J. Syst. Evol. Microbiol.">
        <title>The Global Catalogue of Microorganisms (GCM) 10K type strain sequencing project: providing services to taxonomists for standard genome sequencing and annotation.</title>
        <authorList>
            <consortium name="The Broad Institute Genomics Platform"/>
            <consortium name="The Broad Institute Genome Sequencing Center for Infectious Disease"/>
            <person name="Wu L."/>
            <person name="Ma J."/>
        </authorList>
    </citation>
    <scope>NUCLEOTIDE SEQUENCE [LARGE SCALE GENOMIC DNA]</scope>
    <source>
        <strain evidence="3">CGMCC 4.7198</strain>
    </source>
</reference>
<name>A0ABW1QM18_9ACTN</name>
<organism evidence="2 3">
    <name type="scientific">Mumia xiangluensis</name>
    <dbReference type="NCBI Taxonomy" id="1678900"/>
    <lineage>
        <taxon>Bacteria</taxon>
        <taxon>Bacillati</taxon>
        <taxon>Actinomycetota</taxon>
        <taxon>Actinomycetes</taxon>
        <taxon>Propionibacteriales</taxon>
        <taxon>Nocardioidaceae</taxon>
        <taxon>Mumia</taxon>
    </lineage>
</organism>
<dbReference type="Gene3D" id="3.40.50.150">
    <property type="entry name" value="Vaccinia Virus protein VP39"/>
    <property type="match status" value="1"/>
</dbReference>
<sequence>MERRVDLVQEPGRADAFTLRVGGAEQSHVDLADPSRLVFEYVQRIGDTLDLLRPPPDRLAVVHVGGAGLTVPRYVAATRPSSAQVVLEPDADLTAYVREHLPLPARSGIKVRATDGRSGLAAMRDDYADVIVLDAFDGPVVPAELSTTEAFAEMARVLRPDGVLLANLADQAPFPYLRRAVAAARTAFAEVVASAEPATWRGRRYGNVLLVAGATSLPVSALQRRAASSAFPYRVLGGSDLLSALGGGAPFTDADASPSPAPPGGATYFG</sequence>
<keyword evidence="1" id="KW-0620">Polyamine biosynthesis</keyword>
<evidence type="ECO:0000256" key="1">
    <source>
        <dbReference type="ARBA" id="ARBA00023115"/>
    </source>
</evidence>
<dbReference type="PANTHER" id="PTHR43317">
    <property type="entry name" value="THERMOSPERMINE SYNTHASE ACAULIS5"/>
    <property type="match status" value="1"/>
</dbReference>
<dbReference type="SUPFAM" id="SSF53335">
    <property type="entry name" value="S-adenosyl-L-methionine-dependent methyltransferases"/>
    <property type="match status" value="1"/>
</dbReference>
<protein>
    <submittedName>
        <fullName evidence="2">Spermidine synthase</fullName>
    </submittedName>
</protein>
<evidence type="ECO:0000313" key="3">
    <source>
        <dbReference type="Proteomes" id="UP001596097"/>
    </source>
</evidence>
<dbReference type="PANTHER" id="PTHR43317:SF1">
    <property type="entry name" value="THERMOSPERMINE SYNTHASE ACAULIS5"/>
    <property type="match status" value="1"/>
</dbReference>
<accession>A0ABW1QM18</accession>
<keyword evidence="3" id="KW-1185">Reference proteome</keyword>
<dbReference type="InterPro" id="IPR029063">
    <property type="entry name" value="SAM-dependent_MTases_sf"/>
</dbReference>
<dbReference type="EMBL" id="JBHSQL010000006">
    <property type="protein sequence ID" value="MFC6149433.1"/>
    <property type="molecule type" value="Genomic_DNA"/>
</dbReference>
<proteinExistence type="predicted"/>
<dbReference type="Proteomes" id="UP001596097">
    <property type="component" value="Unassembled WGS sequence"/>
</dbReference>
<dbReference type="NCBIfam" id="NF037959">
    <property type="entry name" value="MFS_SpdSyn"/>
    <property type="match status" value="1"/>
</dbReference>
<evidence type="ECO:0000313" key="2">
    <source>
        <dbReference type="EMBL" id="MFC6149433.1"/>
    </source>
</evidence>
<gene>
    <name evidence="2" type="ORF">ACFPYK_08510</name>
</gene>
<comment type="caution">
    <text evidence="2">The sequence shown here is derived from an EMBL/GenBank/DDBJ whole genome shotgun (WGS) entry which is preliminary data.</text>
</comment>